<dbReference type="Gene3D" id="1.10.238.10">
    <property type="entry name" value="EF-hand"/>
    <property type="match status" value="2"/>
</dbReference>
<dbReference type="AlphaFoldDB" id="A0AA47NSU4"/>
<reference evidence="6" key="1">
    <citation type="journal article" date="2023" name="Front. Mar. Sci.">
        <title>A new Merluccius polli reference genome to investigate the effects of global change in West African waters.</title>
        <authorList>
            <person name="Mateo J.L."/>
            <person name="Blanco-Fernandez C."/>
            <person name="Garcia-Vazquez E."/>
            <person name="Machado-Schiaffino G."/>
        </authorList>
    </citation>
    <scope>NUCLEOTIDE SEQUENCE</scope>
    <source>
        <strain evidence="6">C29</strain>
        <tissue evidence="6">Fin</tissue>
    </source>
</reference>
<evidence type="ECO:0000256" key="2">
    <source>
        <dbReference type="ARBA" id="ARBA00022737"/>
    </source>
</evidence>
<dbReference type="PROSITE" id="PS00018">
    <property type="entry name" value="EF_HAND_1"/>
    <property type="match status" value="2"/>
</dbReference>
<accession>A0AA47NSU4</accession>
<dbReference type="SMART" id="SM00054">
    <property type="entry name" value="EFh"/>
    <property type="match status" value="3"/>
</dbReference>
<sequence length="238" mass="26772">MGNCTKSSMSDTMRKGVLEGPMPAERGLESGAAGQAGGPHPDAAQELMMGPRDKEYVDPFGALVKNCNMLHDIVGPACIFLKQGFSRMLDRELRPEEIEELREAFVEFDKNKKGYISHRDLGECMRTMGYMPTEMELIELSQQICGGKVDFEDFVELMGPKMLAETADMIGVKELRDAFKEFDSNGDGQINITELREAMKKLMGEHLTNREIDEILRDVDLNGDGLVDFEEFVRMMSR</sequence>
<feature type="region of interest" description="Disordered" evidence="4">
    <location>
        <begin position="1"/>
        <end position="46"/>
    </location>
</feature>
<organism evidence="6 7">
    <name type="scientific">Merluccius polli</name>
    <name type="common">Benguela hake</name>
    <name type="synonym">Merluccius cadenati</name>
    <dbReference type="NCBI Taxonomy" id="89951"/>
    <lineage>
        <taxon>Eukaryota</taxon>
        <taxon>Metazoa</taxon>
        <taxon>Chordata</taxon>
        <taxon>Craniata</taxon>
        <taxon>Vertebrata</taxon>
        <taxon>Euteleostomi</taxon>
        <taxon>Actinopterygii</taxon>
        <taxon>Neopterygii</taxon>
        <taxon>Teleostei</taxon>
        <taxon>Neoteleostei</taxon>
        <taxon>Acanthomorphata</taxon>
        <taxon>Zeiogadaria</taxon>
        <taxon>Gadariae</taxon>
        <taxon>Gadiformes</taxon>
        <taxon>Gadoidei</taxon>
        <taxon>Merlucciidae</taxon>
        <taxon>Merluccius</taxon>
    </lineage>
</organism>
<dbReference type="InterPro" id="IPR018247">
    <property type="entry name" value="EF_Hand_1_Ca_BS"/>
</dbReference>
<feature type="compositionally biased region" description="Polar residues" evidence="4">
    <location>
        <begin position="1"/>
        <end position="11"/>
    </location>
</feature>
<feature type="domain" description="EF-hand" evidence="5">
    <location>
        <begin position="207"/>
        <end position="238"/>
    </location>
</feature>
<dbReference type="FunFam" id="1.10.238.10:FF:000069">
    <property type="entry name" value="calcium-binding protein 1 isoform X1"/>
    <property type="match status" value="1"/>
</dbReference>
<keyword evidence="7" id="KW-1185">Reference proteome</keyword>
<dbReference type="SUPFAM" id="SSF47473">
    <property type="entry name" value="EF-hand"/>
    <property type="match status" value="1"/>
</dbReference>
<keyword evidence="2" id="KW-0677">Repeat</keyword>
<dbReference type="InterPro" id="IPR043582">
    <property type="entry name" value="CaBP1/2/4/5"/>
</dbReference>
<dbReference type="EMBL" id="JAOPHQ010004948">
    <property type="protein sequence ID" value="KAK0137176.1"/>
    <property type="molecule type" value="Genomic_DNA"/>
</dbReference>
<dbReference type="GO" id="GO:0005509">
    <property type="term" value="F:calcium ion binding"/>
    <property type="evidence" value="ECO:0007669"/>
    <property type="project" value="InterPro"/>
</dbReference>
<evidence type="ECO:0000259" key="5">
    <source>
        <dbReference type="PROSITE" id="PS50222"/>
    </source>
</evidence>
<dbReference type="FunFam" id="1.10.238.10:FF:000037">
    <property type="entry name" value="calcium-binding protein 1 isoform X2"/>
    <property type="match status" value="1"/>
</dbReference>
<name>A0AA47NSU4_MERPO</name>
<dbReference type="PANTHER" id="PTHR45917:SF4">
    <property type="entry name" value="CALCIUM-BINDING PROTEIN 4"/>
    <property type="match status" value="1"/>
</dbReference>
<gene>
    <name evidence="6" type="primary">CABP1_1</name>
    <name evidence="6" type="ORF">N1851_026633</name>
</gene>
<dbReference type="InterPro" id="IPR011992">
    <property type="entry name" value="EF-hand-dom_pair"/>
</dbReference>
<dbReference type="GO" id="GO:0005737">
    <property type="term" value="C:cytoplasm"/>
    <property type="evidence" value="ECO:0007669"/>
    <property type="project" value="TreeGrafter"/>
</dbReference>
<evidence type="ECO:0000256" key="1">
    <source>
        <dbReference type="ARBA" id="ARBA00022723"/>
    </source>
</evidence>
<dbReference type="PROSITE" id="PS50222">
    <property type="entry name" value="EF_HAND_2"/>
    <property type="match status" value="3"/>
</dbReference>
<evidence type="ECO:0000313" key="6">
    <source>
        <dbReference type="EMBL" id="KAK0137176.1"/>
    </source>
</evidence>
<evidence type="ECO:0000256" key="4">
    <source>
        <dbReference type="SAM" id="MobiDB-lite"/>
    </source>
</evidence>
<dbReference type="Pfam" id="PF13499">
    <property type="entry name" value="EF-hand_7"/>
    <property type="match status" value="2"/>
</dbReference>
<dbReference type="CDD" id="cd00051">
    <property type="entry name" value="EFh"/>
    <property type="match status" value="1"/>
</dbReference>
<dbReference type="PANTHER" id="PTHR45917">
    <property type="entry name" value="CALCIUM-BINDING PROTEIN 1-RELATED"/>
    <property type="match status" value="1"/>
</dbReference>
<keyword evidence="3" id="KW-0106">Calcium</keyword>
<evidence type="ECO:0000313" key="7">
    <source>
        <dbReference type="Proteomes" id="UP001174136"/>
    </source>
</evidence>
<dbReference type="InterPro" id="IPR002048">
    <property type="entry name" value="EF_hand_dom"/>
</dbReference>
<evidence type="ECO:0000256" key="3">
    <source>
        <dbReference type="ARBA" id="ARBA00022837"/>
    </source>
</evidence>
<dbReference type="Proteomes" id="UP001174136">
    <property type="component" value="Unassembled WGS sequence"/>
</dbReference>
<proteinExistence type="predicted"/>
<feature type="domain" description="EF-hand" evidence="5">
    <location>
        <begin position="96"/>
        <end position="131"/>
    </location>
</feature>
<protein>
    <submittedName>
        <fullName evidence="6">Calcium-binding protein 1</fullName>
    </submittedName>
</protein>
<keyword evidence="1" id="KW-0479">Metal-binding</keyword>
<feature type="domain" description="EF-hand" evidence="5">
    <location>
        <begin position="170"/>
        <end position="205"/>
    </location>
</feature>
<comment type="caution">
    <text evidence="6">The sequence shown here is derived from an EMBL/GenBank/DDBJ whole genome shotgun (WGS) entry which is preliminary data.</text>
</comment>
<dbReference type="GO" id="GO:0005246">
    <property type="term" value="F:calcium channel regulator activity"/>
    <property type="evidence" value="ECO:0007669"/>
    <property type="project" value="TreeGrafter"/>
</dbReference>